<dbReference type="GO" id="GO:0004222">
    <property type="term" value="F:metalloendopeptidase activity"/>
    <property type="evidence" value="ECO:0007669"/>
    <property type="project" value="TreeGrafter"/>
</dbReference>
<evidence type="ECO:0000256" key="5">
    <source>
        <dbReference type="ARBA" id="ARBA00022801"/>
    </source>
</evidence>
<evidence type="ECO:0000256" key="4">
    <source>
        <dbReference type="ARBA" id="ARBA00022723"/>
    </source>
</evidence>
<accession>A0A1G2CDK2</accession>
<evidence type="ECO:0000259" key="9">
    <source>
        <dbReference type="Pfam" id="PF19425"/>
    </source>
</evidence>
<dbReference type="GO" id="GO:0006508">
    <property type="term" value="P:proteolysis"/>
    <property type="evidence" value="ECO:0007669"/>
    <property type="project" value="UniProtKB-KW"/>
</dbReference>
<gene>
    <name evidence="10" type="ORF">A2945_05060</name>
</gene>
<dbReference type="Proteomes" id="UP000178880">
    <property type="component" value="Unassembled WGS sequence"/>
</dbReference>
<evidence type="ECO:0000256" key="1">
    <source>
        <dbReference type="ARBA" id="ARBA00001947"/>
    </source>
</evidence>
<keyword evidence="3" id="KW-0645">Protease</keyword>
<sequence>MKQTLIVALIIIAGAAAAFVGLRNEAHITTNVREILPPWIGYAFTGEGEHSMSRKVEAGKTFAEVAESFGIGYEDMLAMVDAAKDTYNLEKIVEGKEVSVIVNETTGVLEKFLYQINNEEVLVAEKQENGWTAERAPIPYETKRAEIEGVINSSLFAAITAAGGDERVALALAEAFGWQIDFVTDIREGDSFKAIYEKRFLNGNYVAPGNILAAEFVNDDRITEGIYFVTSDGKGGHYGPDGLSLEKIFLRSPLSYKYISSGFSYNRLSPVTRTNWGPHRAIDYAADHGTPVVTVGAGTVSSAGWNGGLGNAVFVRHNDTYTTVYGHFSRVAVRKGQKVEQGQVVGYVGATGDATGPHLHFELRKFGTRVNPLTIELPPGDPVPAGDKERFAATLAEFAEFFGD</sequence>
<evidence type="ECO:0000313" key="10">
    <source>
        <dbReference type="EMBL" id="OGY99306.1"/>
    </source>
</evidence>
<dbReference type="GO" id="GO:0030313">
    <property type="term" value="C:cell envelope"/>
    <property type="evidence" value="ECO:0007669"/>
    <property type="project" value="UniProtKB-SubCell"/>
</dbReference>
<dbReference type="Pfam" id="PF19425">
    <property type="entry name" value="Csd3_N2"/>
    <property type="match status" value="1"/>
</dbReference>
<dbReference type="SUPFAM" id="SSF51261">
    <property type="entry name" value="Duplicated hybrid motif"/>
    <property type="match status" value="1"/>
</dbReference>
<evidence type="ECO:0000256" key="6">
    <source>
        <dbReference type="ARBA" id="ARBA00022833"/>
    </source>
</evidence>
<dbReference type="PANTHER" id="PTHR21666">
    <property type="entry name" value="PEPTIDASE-RELATED"/>
    <property type="match status" value="1"/>
</dbReference>
<dbReference type="CDD" id="cd12797">
    <property type="entry name" value="M23_peptidase"/>
    <property type="match status" value="1"/>
</dbReference>
<comment type="cofactor">
    <cofactor evidence="1">
        <name>Zn(2+)</name>
        <dbReference type="ChEBI" id="CHEBI:29105"/>
    </cofactor>
</comment>
<dbReference type="GO" id="GO:0046872">
    <property type="term" value="F:metal ion binding"/>
    <property type="evidence" value="ECO:0007669"/>
    <property type="project" value="UniProtKB-KW"/>
</dbReference>
<keyword evidence="4" id="KW-0479">Metal-binding</keyword>
<dbReference type="PANTHER" id="PTHR21666:SF288">
    <property type="entry name" value="CELL DIVISION PROTEIN YTFB"/>
    <property type="match status" value="1"/>
</dbReference>
<feature type="domain" description="M23ase beta-sheet core" evidence="8">
    <location>
        <begin position="278"/>
        <end position="372"/>
    </location>
</feature>
<dbReference type="InterPro" id="IPR050570">
    <property type="entry name" value="Cell_wall_metabolism_enzyme"/>
</dbReference>
<evidence type="ECO:0000259" key="8">
    <source>
        <dbReference type="Pfam" id="PF01551"/>
    </source>
</evidence>
<dbReference type="InterPro" id="IPR011055">
    <property type="entry name" value="Dup_hybrid_motif"/>
</dbReference>
<keyword evidence="7" id="KW-0482">Metalloprotease</keyword>
<evidence type="ECO:0000256" key="7">
    <source>
        <dbReference type="ARBA" id="ARBA00023049"/>
    </source>
</evidence>
<dbReference type="InterPro" id="IPR045834">
    <property type="entry name" value="Csd3_N2"/>
</dbReference>
<organism evidence="10 11">
    <name type="scientific">Candidatus Liptonbacteria bacterium RIFCSPLOWO2_01_FULL_52_25</name>
    <dbReference type="NCBI Taxonomy" id="1798650"/>
    <lineage>
        <taxon>Bacteria</taxon>
        <taxon>Candidatus Liptoniibacteriota</taxon>
    </lineage>
</organism>
<comment type="subcellular location">
    <subcellularLocation>
        <location evidence="2">Cell envelope</location>
    </subcellularLocation>
</comment>
<dbReference type="EMBL" id="MHLA01000017">
    <property type="protein sequence ID" value="OGY99306.1"/>
    <property type="molecule type" value="Genomic_DNA"/>
</dbReference>
<evidence type="ECO:0000256" key="3">
    <source>
        <dbReference type="ARBA" id="ARBA00022670"/>
    </source>
</evidence>
<dbReference type="STRING" id="1798650.A2945_05060"/>
<dbReference type="InterPro" id="IPR016047">
    <property type="entry name" value="M23ase_b-sheet_dom"/>
</dbReference>
<evidence type="ECO:0000313" key="11">
    <source>
        <dbReference type="Proteomes" id="UP000178880"/>
    </source>
</evidence>
<dbReference type="AlphaFoldDB" id="A0A1G2CDK2"/>
<name>A0A1G2CDK2_9BACT</name>
<dbReference type="Gene3D" id="3.10.450.350">
    <property type="match status" value="2"/>
</dbReference>
<protein>
    <submittedName>
        <fullName evidence="10">Uncharacterized protein</fullName>
    </submittedName>
</protein>
<reference evidence="10 11" key="1">
    <citation type="journal article" date="2016" name="Nat. Commun.">
        <title>Thousands of microbial genomes shed light on interconnected biogeochemical processes in an aquifer system.</title>
        <authorList>
            <person name="Anantharaman K."/>
            <person name="Brown C.T."/>
            <person name="Hug L.A."/>
            <person name="Sharon I."/>
            <person name="Castelle C.J."/>
            <person name="Probst A.J."/>
            <person name="Thomas B.C."/>
            <person name="Singh A."/>
            <person name="Wilkins M.J."/>
            <person name="Karaoz U."/>
            <person name="Brodie E.L."/>
            <person name="Williams K.H."/>
            <person name="Hubbard S.S."/>
            <person name="Banfield J.F."/>
        </authorList>
    </citation>
    <scope>NUCLEOTIDE SEQUENCE [LARGE SCALE GENOMIC DNA]</scope>
</reference>
<feature type="domain" description="Csd3-like second N-terminal" evidence="9">
    <location>
        <begin position="144"/>
        <end position="263"/>
    </location>
</feature>
<dbReference type="Gene3D" id="2.70.70.10">
    <property type="entry name" value="Glucose Permease (Domain IIA)"/>
    <property type="match status" value="1"/>
</dbReference>
<comment type="caution">
    <text evidence="10">The sequence shown here is derived from an EMBL/GenBank/DDBJ whole genome shotgun (WGS) entry which is preliminary data.</text>
</comment>
<evidence type="ECO:0000256" key="2">
    <source>
        <dbReference type="ARBA" id="ARBA00004196"/>
    </source>
</evidence>
<keyword evidence="6" id="KW-0862">Zinc</keyword>
<proteinExistence type="predicted"/>
<dbReference type="Pfam" id="PF01551">
    <property type="entry name" value="Peptidase_M23"/>
    <property type="match status" value="1"/>
</dbReference>
<keyword evidence="5" id="KW-0378">Hydrolase</keyword>